<keyword evidence="13" id="KW-1185">Reference proteome</keyword>
<comment type="cofactor">
    <cofactor evidence="1 9">
        <name>heme</name>
        <dbReference type="ChEBI" id="CHEBI:30413"/>
    </cofactor>
</comment>
<dbReference type="Gene3D" id="1.10.630.10">
    <property type="entry name" value="Cytochrome P450"/>
    <property type="match status" value="1"/>
</dbReference>
<protein>
    <submittedName>
        <fullName evidence="12">Cytochrome P450</fullName>
    </submittedName>
</protein>
<feature type="binding site" description="axial binding residue" evidence="9">
    <location>
        <position position="442"/>
    </location>
    <ligand>
        <name>heme</name>
        <dbReference type="ChEBI" id="CHEBI:30413"/>
    </ligand>
    <ligandPart>
        <name>Fe</name>
        <dbReference type="ChEBI" id="CHEBI:18248"/>
    </ligandPart>
</feature>
<dbReference type="PRINTS" id="PR00463">
    <property type="entry name" value="EP450I"/>
</dbReference>
<proteinExistence type="inferred from homology"/>
<organism evidence="12 13">
    <name type="scientific">Schizopora paradoxa</name>
    <dbReference type="NCBI Taxonomy" id="27342"/>
    <lineage>
        <taxon>Eukaryota</taxon>
        <taxon>Fungi</taxon>
        <taxon>Dikarya</taxon>
        <taxon>Basidiomycota</taxon>
        <taxon>Agaricomycotina</taxon>
        <taxon>Agaricomycetes</taxon>
        <taxon>Hymenochaetales</taxon>
        <taxon>Schizoporaceae</taxon>
        <taxon>Schizopora</taxon>
    </lineage>
</organism>
<dbReference type="SUPFAM" id="SSF48264">
    <property type="entry name" value="Cytochrome P450"/>
    <property type="match status" value="1"/>
</dbReference>
<dbReference type="CDD" id="cd11065">
    <property type="entry name" value="CYP64-like"/>
    <property type="match status" value="1"/>
</dbReference>
<dbReference type="Proteomes" id="UP000053477">
    <property type="component" value="Unassembled WGS sequence"/>
</dbReference>
<dbReference type="OrthoDB" id="2789670at2759"/>
<dbReference type="PROSITE" id="PS00086">
    <property type="entry name" value="CYTOCHROME_P450"/>
    <property type="match status" value="1"/>
</dbReference>
<dbReference type="Pfam" id="PF00067">
    <property type="entry name" value="p450"/>
    <property type="match status" value="1"/>
</dbReference>
<dbReference type="GO" id="GO:0004497">
    <property type="term" value="F:monooxygenase activity"/>
    <property type="evidence" value="ECO:0007669"/>
    <property type="project" value="UniProtKB-KW"/>
</dbReference>
<evidence type="ECO:0000256" key="2">
    <source>
        <dbReference type="ARBA" id="ARBA00005179"/>
    </source>
</evidence>
<dbReference type="InParanoid" id="A0A0H2R5C4"/>
<keyword evidence="11" id="KW-1133">Transmembrane helix</keyword>
<dbReference type="InterPro" id="IPR050364">
    <property type="entry name" value="Cytochrome_P450_fung"/>
</dbReference>
<dbReference type="AlphaFoldDB" id="A0A0H2R5C4"/>
<evidence type="ECO:0000256" key="4">
    <source>
        <dbReference type="ARBA" id="ARBA00022617"/>
    </source>
</evidence>
<sequence length="518" mass="58665">MLSLGYALGSVLLAIVVLRLGATLSLRRRRKGLPYPPGPKGKPIIGNALDIPITFQWLKATEWRKTYGDIVYLDALGSRLLFLNSYEAAVDLMERRSTIYSGRPVLQMLNKLQNWEWSLSLMPYGDRWRKHTQVFHKFMDTGAVDQYRDMQTHEAIKLLGKFLESPQHFYEDIRTAIGATVMMVSYGHEVADRNDEFIELAETSMNMIKKIVMPGAFLVDIIPALKYIPAWFPGAGFQKVAEEGRKLSNDLQSRPYEAAKAQIKAGTAHNSITAKLLDDLMGKNITDIDESFIQRIAAVVYIAGADTSVAVLLTFIVAMLKNPEVQRRAQEELDRVVGSDRLPTFEDKKHLPYINAIMLECLRWMPVAPLGAPRTVTEDDVYNGYFIPKDTIIIMNAWSMFRDENLYHDPESFKPERYLPGNGRNVEKDPSTILFGFGRRRCPGRHFALNSIYITIACILSAFRISNPVDPTGKEVEEEVEYEAGLVFHPVEFKCSIKPRSEKAAELVNQAVDFHSHA</sequence>
<evidence type="ECO:0000256" key="5">
    <source>
        <dbReference type="ARBA" id="ARBA00022723"/>
    </source>
</evidence>
<keyword evidence="11" id="KW-0812">Transmembrane</keyword>
<dbReference type="InterPro" id="IPR036396">
    <property type="entry name" value="Cyt_P450_sf"/>
</dbReference>
<evidence type="ECO:0000256" key="1">
    <source>
        <dbReference type="ARBA" id="ARBA00001971"/>
    </source>
</evidence>
<keyword evidence="6 10" id="KW-0560">Oxidoreductase</keyword>
<evidence type="ECO:0000313" key="13">
    <source>
        <dbReference type="Proteomes" id="UP000053477"/>
    </source>
</evidence>
<keyword evidence="5 9" id="KW-0479">Metal-binding</keyword>
<dbReference type="GO" id="GO:0016705">
    <property type="term" value="F:oxidoreductase activity, acting on paired donors, with incorporation or reduction of molecular oxygen"/>
    <property type="evidence" value="ECO:0007669"/>
    <property type="project" value="InterPro"/>
</dbReference>
<dbReference type="InterPro" id="IPR017972">
    <property type="entry name" value="Cyt_P450_CS"/>
</dbReference>
<evidence type="ECO:0000256" key="10">
    <source>
        <dbReference type="RuleBase" id="RU000461"/>
    </source>
</evidence>
<dbReference type="GO" id="GO:0005506">
    <property type="term" value="F:iron ion binding"/>
    <property type="evidence" value="ECO:0007669"/>
    <property type="project" value="InterPro"/>
</dbReference>
<evidence type="ECO:0000256" key="11">
    <source>
        <dbReference type="SAM" id="Phobius"/>
    </source>
</evidence>
<dbReference type="InterPro" id="IPR002401">
    <property type="entry name" value="Cyt_P450_E_grp-I"/>
</dbReference>
<accession>A0A0H2R5C4</accession>
<dbReference type="EMBL" id="KQ086164">
    <property type="protein sequence ID" value="KLO07044.1"/>
    <property type="molecule type" value="Genomic_DNA"/>
</dbReference>
<evidence type="ECO:0000256" key="7">
    <source>
        <dbReference type="ARBA" id="ARBA00023004"/>
    </source>
</evidence>
<gene>
    <name evidence="12" type="ORF">SCHPADRAFT_945593</name>
</gene>
<feature type="transmembrane region" description="Helical" evidence="11">
    <location>
        <begin position="296"/>
        <end position="320"/>
    </location>
</feature>
<comment type="pathway">
    <text evidence="2">Secondary metabolite biosynthesis.</text>
</comment>
<evidence type="ECO:0000256" key="8">
    <source>
        <dbReference type="ARBA" id="ARBA00023033"/>
    </source>
</evidence>
<evidence type="ECO:0000256" key="9">
    <source>
        <dbReference type="PIRSR" id="PIRSR602401-1"/>
    </source>
</evidence>
<dbReference type="PANTHER" id="PTHR46300">
    <property type="entry name" value="P450, PUTATIVE (EUROFUNG)-RELATED-RELATED"/>
    <property type="match status" value="1"/>
</dbReference>
<keyword evidence="7 9" id="KW-0408">Iron</keyword>
<keyword evidence="4 9" id="KW-0349">Heme</keyword>
<reference evidence="12 13" key="1">
    <citation type="submission" date="2015-04" db="EMBL/GenBank/DDBJ databases">
        <title>Complete genome sequence of Schizopora paradoxa KUC8140, a cosmopolitan wood degrader in East Asia.</title>
        <authorList>
            <consortium name="DOE Joint Genome Institute"/>
            <person name="Min B."/>
            <person name="Park H."/>
            <person name="Jang Y."/>
            <person name="Kim J.-J."/>
            <person name="Kim K.H."/>
            <person name="Pangilinan J."/>
            <person name="Lipzen A."/>
            <person name="Riley R."/>
            <person name="Grigoriev I.V."/>
            <person name="Spatafora J.W."/>
            <person name="Choi I.-G."/>
        </authorList>
    </citation>
    <scope>NUCLEOTIDE SEQUENCE [LARGE SCALE GENOMIC DNA]</scope>
    <source>
        <strain evidence="12 13">KUC8140</strain>
    </source>
</reference>
<dbReference type="PANTHER" id="PTHR46300:SF7">
    <property type="entry name" value="P450, PUTATIVE (EUROFUNG)-RELATED"/>
    <property type="match status" value="1"/>
</dbReference>
<keyword evidence="11" id="KW-0472">Membrane</keyword>
<name>A0A0H2R5C4_9AGAM</name>
<evidence type="ECO:0000313" key="12">
    <source>
        <dbReference type="EMBL" id="KLO07044.1"/>
    </source>
</evidence>
<evidence type="ECO:0000256" key="3">
    <source>
        <dbReference type="ARBA" id="ARBA00010617"/>
    </source>
</evidence>
<comment type="similarity">
    <text evidence="3 10">Belongs to the cytochrome P450 family.</text>
</comment>
<dbReference type="InterPro" id="IPR001128">
    <property type="entry name" value="Cyt_P450"/>
</dbReference>
<evidence type="ECO:0000256" key="6">
    <source>
        <dbReference type="ARBA" id="ARBA00023002"/>
    </source>
</evidence>
<dbReference type="GO" id="GO:0020037">
    <property type="term" value="F:heme binding"/>
    <property type="evidence" value="ECO:0007669"/>
    <property type="project" value="InterPro"/>
</dbReference>
<dbReference type="STRING" id="27342.A0A0H2R5C4"/>
<dbReference type="PRINTS" id="PR00385">
    <property type="entry name" value="P450"/>
</dbReference>
<keyword evidence="8 10" id="KW-0503">Monooxygenase</keyword>
<feature type="transmembrane region" description="Helical" evidence="11">
    <location>
        <begin position="6"/>
        <end position="26"/>
    </location>
</feature>